<keyword evidence="3" id="KW-1185">Reference proteome</keyword>
<dbReference type="SUPFAM" id="SSF53474">
    <property type="entry name" value="alpha/beta-Hydrolases"/>
    <property type="match status" value="1"/>
</dbReference>
<dbReference type="AlphaFoldDB" id="A0A934K4U9"/>
<keyword evidence="2" id="KW-0378">Hydrolase</keyword>
<sequence length="253" mass="27549">MTVPVIALPGGVMPAAMRYAPLASALGDEAQFHIKDLEVYAEQEPPAGYSIDLEIEGLARFANSLRLDRFHLLGYSGGGFVSLAFAGAHPDRLLSLALFEPASVPGDLCAEEARHNAQLRTALAGLDGPEFMRAFMSVQVRPGVEIPPPSGPPPPWMRNRPAGIAAMMAALGEHRFDRARFRECRFPVFLGYGDLTGAQEEVMAAILGRLLPDVHIRRFSGIHHFVPPEQIYTTDHVHALRNLWARAAVPVTA</sequence>
<evidence type="ECO:0000259" key="1">
    <source>
        <dbReference type="Pfam" id="PF00561"/>
    </source>
</evidence>
<dbReference type="RefSeq" id="WP_338204325.1">
    <property type="nucleotide sequence ID" value="NZ_JAEKNR010000209.1"/>
</dbReference>
<organism evidence="2 3">
    <name type="scientific">Candidatus Nephthysia bennettiae</name>
    <dbReference type="NCBI Taxonomy" id="3127016"/>
    <lineage>
        <taxon>Bacteria</taxon>
        <taxon>Bacillati</taxon>
        <taxon>Candidatus Dormiibacterota</taxon>
        <taxon>Candidatus Dormibacteria</taxon>
        <taxon>Candidatus Dormibacterales</taxon>
        <taxon>Candidatus Dormibacteraceae</taxon>
        <taxon>Candidatus Nephthysia</taxon>
    </lineage>
</organism>
<dbReference type="Gene3D" id="3.40.50.1820">
    <property type="entry name" value="alpha/beta hydrolase"/>
    <property type="match status" value="1"/>
</dbReference>
<gene>
    <name evidence="2" type="ORF">JF922_20705</name>
</gene>
<name>A0A934K4U9_9BACT</name>
<dbReference type="GO" id="GO:0016787">
    <property type="term" value="F:hydrolase activity"/>
    <property type="evidence" value="ECO:0007669"/>
    <property type="project" value="UniProtKB-KW"/>
</dbReference>
<dbReference type="EMBL" id="JAEKNR010000209">
    <property type="protein sequence ID" value="MBJ7600477.1"/>
    <property type="molecule type" value="Genomic_DNA"/>
</dbReference>
<comment type="caution">
    <text evidence="2">The sequence shown here is derived from an EMBL/GenBank/DDBJ whole genome shotgun (WGS) entry which is preliminary data.</text>
</comment>
<evidence type="ECO:0000313" key="2">
    <source>
        <dbReference type="EMBL" id="MBJ7600477.1"/>
    </source>
</evidence>
<feature type="domain" description="AB hydrolase-1" evidence="1">
    <location>
        <begin position="55"/>
        <end position="109"/>
    </location>
</feature>
<dbReference type="InterPro" id="IPR000073">
    <property type="entry name" value="AB_hydrolase_1"/>
</dbReference>
<dbReference type="Pfam" id="PF00561">
    <property type="entry name" value="Abhydrolase_1"/>
    <property type="match status" value="1"/>
</dbReference>
<protein>
    <submittedName>
        <fullName evidence="2">Alpha/beta hydrolase</fullName>
    </submittedName>
</protein>
<proteinExistence type="predicted"/>
<accession>A0A934K4U9</accession>
<dbReference type="Proteomes" id="UP000612893">
    <property type="component" value="Unassembled WGS sequence"/>
</dbReference>
<dbReference type="InterPro" id="IPR029058">
    <property type="entry name" value="AB_hydrolase_fold"/>
</dbReference>
<reference evidence="2" key="1">
    <citation type="submission" date="2020-10" db="EMBL/GenBank/DDBJ databases">
        <title>Ca. Dormibacterota MAGs.</title>
        <authorList>
            <person name="Montgomery K."/>
        </authorList>
    </citation>
    <scope>NUCLEOTIDE SEQUENCE [LARGE SCALE GENOMIC DNA]</scope>
    <source>
        <strain evidence="2">SC8812_S17_10</strain>
    </source>
</reference>
<evidence type="ECO:0000313" key="3">
    <source>
        <dbReference type="Proteomes" id="UP000612893"/>
    </source>
</evidence>